<dbReference type="PATRIC" id="fig|1618650.3.peg.564"/>
<protein>
    <recommendedName>
        <fullName evidence="2 5">Elongation factor Ts</fullName>
        <shortName evidence="5">EF-Ts</shortName>
    </recommendedName>
</protein>
<dbReference type="CDD" id="cd14275">
    <property type="entry name" value="UBA_EF-Ts"/>
    <property type="match status" value="1"/>
</dbReference>
<reference evidence="7 8" key="1">
    <citation type="journal article" date="2015" name="Nature">
        <title>rRNA introns, odd ribosomes, and small enigmatic genomes across a large radiation of phyla.</title>
        <authorList>
            <person name="Brown C.T."/>
            <person name="Hug L.A."/>
            <person name="Thomas B.C."/>
            <person name="Sharon I."/>
            <person name="Castelle C.J."/>
            <person name="Singh A."/>
            <person name="Wilkins M.J."/>
            <person name="Williams K.H."/>
            <person name="Banfield J.F."/>
        </authorList>
    </citation>
    <scope>NUCLEOTIDE SEQUENCE [LARGE SCALE GENOMIC DNA]</scope>
</reference>
<dbReference type="NCBIfam" id="TIGR00116">
    <property type="entry name" value="tsf"/>
    <property type="match status" value="1"/>
</dbReference>
<keyword evidence="5" id="KW-0963">Cytoplasm</keyword>
<feature type="domain" description="Translation elongation factor EFTs/EF1B dimerisation" evidence="6">
    <location>
        <begin position="27"/>
        <end position="181"/>
    </location>
</feature>
<dbReference type="InterPro" id="IPR014039">
    <property type="entry name" value="Transl_elong_EFTs/EF1B_dimer"/>
</dbReference>
<dbReference type="PANTHER" id="PTHR11741">
    <property type="entry name" value="ELONGATION FACTOR TS"/>
    <property type="match status" value="1"/>
</dbReference>
<accession>A0A0G2AQ69</accession>
<dbReference type="Proteomes" id="UP000034290">
    <property type="component" value="Unassembled WGS sequence"/>
</dbReference>
<dbReference type="AlphaFoldDB" id="A0A0G2AQ69"/>
<dbReference type="PANTHER" id="PTHR11741:SF0">
    <property type="entry name" value="ELONGATION FACTOR TS, MITOCHONDRIAL"/>
    <property type="match status" value="1"/>
</dbReference>
<evidence type="ECO:0000256" key="4">
    <source>
        <dbReference type="ARBA" id="ARBA00022917"/>
    </source>
</evidence>
<evidence type="ECO:0000256" key="5">
    <source>
        <dbReference type="HAMAP-Rule" id="MF_00050"/>
    </source>
</evidence>
<dbReference type="InterPro" id="IPR018101">
    <property type="entry name" value="Transl_elong_Ts_CS"/>
</dbReference>
<dbReference type="Pfam" id="PF00889">
    <property type="entry name" value="EF_TS"/>
    <property type="match status" value="1"/>
</dbReference>
<dbReference type="PROSITE" id="PS01126">
    <property type="entry name" value="EF_TS_1"/>
    <property type="match status" value="1"/>
</dbReference>
<evidence type="ECO:0000256" key="1">
    <source>
        <dbReference type="ARBA" id="ARBA00005532"/>
    </source>
</evidence>
<dbReference type="SUPFAM" id="SSF54713">
    <property type="entry name" value="Elongation factor Ts (EF-Ts), dimerisation domain"/>
    <property type="match status" value="1"/>
</dbReference>
<keyword evidence="3 5" id="KW-0251">Elongation factor</keyword>
<comment type="similarity">
    <text evidence="1 5">Belongs to the EF-Ts family.</text>
</comment>
<dbReference type="InterPro" id="IPR001816">
    <property type="entry name" value="Transl_elong_EFTs/EF1B"/>
</dbReference>
<dbReference type="InterPro" id="IPR009060">
    <property type="entry name" value="UBA-like_sf"/>
</dbReference>
<dbReference type="FunFam" id="1.10.286.20:FF:000001">
    <property type="entry name" value="Elongation factor Ts"/>
    <property type="match status" value="1"/>
</dbReference>
<organism evidence="7 8">
    <name type="scientific">Candidatus Giovannonibacteria bacterium GW2011_GWA2_53_7</name>
    <dbReference type="NCBI Taxonomy" id="1618650"/>
    <lineage>
        <taxon>Bacteria</taxon>
        <taxon>Candidatus Giovannoniibacteriota</taxon>
    </lineage>
</organism>
<comment type="function">
    <text evidence="5">Associates with the EF-Tu.GDP complex and induces the exchange of GDP to GTP. It remains bound to the aminoacyl-tRNA.EF-Tu.GTP complex up to the GTP hydrolysis stage on the ribosome.</text>
</comment>
<name>A0A0G2AQ69_9BACT</name>
<dbReference type="GO" id="GO:0003746">
    <property type="term" value="F:translation elongation factor activity"/>
    <property type="evidence" value="ECO:0007669"/>
    <property type="project" value="UniProtKB-UniRule"/>
</dbReference>
<dbReference type="Gene3D" id="3.30.479.20">
    <property type="entry name" value="Elongation factor Ts, dimerisation domain"/>
    <property type="match status" value="1"/>
</dbReference>
<dbReference type="InterPro" id="IPR036402">
    <property type="entry name" value="EF-Ts_dimer_sf"/>
</dbReference>
<dbReference type="Gene3D" id="1.10.286.20">
    <property type="match status" value="1"/>
</dbReference>
<evidence type="ECO:0000313" key="7">
    <source>
        <dbReference type="EMBL" id="KKW34899.1"/>
    </source>
</evidence>
<dbReference type="SUPFAM" id="SSF46934">
    <property type="entry name" value="UBA-like"/>
    <property type="match status" value="1"/>
</dbReference>
<evidence type="ECO:0000256" key="3">
    <source>
        <dbReference type="ARBA" id="ARBA00022768"/>
    </source>
</evidence>
<evidence type="ECO:0000313" key="8">
    <source>
        <dbReference type="Proteomes" id="UP000034290"/>
    </source>
</evidence>
<dbReference type="FunFam" id="1.10.8.10:FF:000001">
    <property type="entry name" value="Elongation factor Ts"/>
    <property type="match status" value="1"/>
</dbReference>
<evidence type="ECO:0000259" key="6">
    <source>
        <dbReference type="Pfam" id="PF00889"/>
    </source>
</evidence>
<evidence type="ECO:0000256" key="2">
    <source>
        <dbReference type="ARBA" id="ARBA00016956"/>
    </source>
</evidence>
<feature type="region of interest" description="Involved in Mg(2+) ion dislocation from EF-Tu" evidence="5">
    <location>
        <begin position="81"/>
        <end position="84"/>
    </location>
</feature>
<comment type="subcellular location">
    <subcellularLocation>
        <location evidence="5">Cytoplasm</location>
    </subcellularLocation>
</comment>
<sequence>MAVDTKLIAQLREQTGAGVLDAKKALQEAKDDYDKAVEILRKRGQKVAAKKADRVASEGLVEAYVHGQGRVGVLVRINCETDFVARTDKFKELAHQMAMHIAAFNPTYISRSEVPNDVIEKEREVYREVLQAEGKPAAVQEKIMEGKLNKFFSEVCLLEQPFVMDDKRSVQDIVTEKIAELGENIQITAIKRISL</sequence>
<gene>
    <name evidence="5" type="primary">tsf</name>
    <name evidence="7" type="ORF">UY81_C0059G0004</name>
</gene>
<comment type="caution">
    <text evidence="7">The sequence shown here is derived from an EMBL/GenBank/DDBJ whole genome shotgun (WGS) entry which is preliminary data.</text>
</comment>
<dbReference type="GO" id="GO:0005737">
    <property type="term" value="C:cytoplasm"/>
    <property type="evidence" value="ECO:0007669"/>
    <property type="project" value="UniProtKB-SubCell"/>
</dbReference>
<keyword evidence="4 5" id="KW-0648">Protein biosynthesis</keyword>
<dbReference type="HAMAP" id="MF_00050">
    <property type="entry name" value="EF_Ts"/>
    <property type="match status" value="1"/>
</dbReference>
<dbReference type="EMBL" id="LCRM01000059">
    <property type="protein sequence ID" value="KKW34899.1"/>
    <property type="molecule type" value="Genomic_DNA"/>
</dbReference>
<dbReference type="Gene3D" id="1.10.8.10">
    <property type="entry name" value="DNA helicase RuvA subunit, C-terminal domain"/>
    <property type="match status" value="1"/>
</dbReference>
<proteinExistence type="inferred from homology"/>